<keyword evidence="1" id="KW-0472">Membrane</keyword>
<organism evidence="2 3">
    <name type="scientific">Mycena pura</name>
    <dbReference type="NCBI Taxonomy" id="153505"/>
    <lineage>
        <taxon>Eukaryota</taxon>
        <taxon>Fungi</taxon>
        <taxon>Dikarya</taxon>
        <taxon>Basidiomycota</taxon>
        <taxon>Agaricomycotina</taxon>
        <taxon>Agaricomycetes</taxon>
        <taxon>Agaricomycetidae</taxon>
        <taxon>Agaricales</taxon>
        <taxon>Marasmiineae</taxon>
        <taxon>Mycenaceae</taxon>
        <taxon>Mycena</taxon>
    </lineage>
</organism>
<reference evidence="2" key="1">
    <citation type="submission" date="2023-03" db="EMBL/GenBank/DDBJ databases">
        <title>Massive genome expansion in bonnet fungi (Mycena s.s.) driven by repeated elements and novel gene families across ecological guilds.</title>
        <authorList>
            <consortium name="Lawrence Berkeley National Laboratory"/>
            <person name="Harder C.B."/>
            <person name="Miyauchi S."/>
            <person name="Viragh M."/>
            <person name="Kuo A."/>
            <person name="Thoen E."/>
            <person name="Andreopoulos B."/>
            <person name="Lu D."/>
            <person name="Skrede I."/>
            <person name="Drula E."/>
            <person name="Henrissat B."/>
            <person name="Morin E."/>
            <person name="Kohler A."/>
            <person name="Barry K."/>
            <person name="LaButti K."/>
            <person name="Morin E."/>
            <person name="Salamov A."/>
            <person name="Lipzen A."/>
            <person name="Mereny Z."/>
            <person name="Hegedus B."/>
            <person name="Baldrian P."/>
            <person name="Stursova M."/>
            <person name="Weitz H."/>
            <person name="Taylor A."/>
            <person name="Grigoriev I.V."/>
            <person name="Nagy L.G."/>
            <person name="Martin F."/>
            <person name="Kauserud H."/>
        </authorList>
    </citation>
    <scope>NUCLEOTIDE SEQUENCE</scope>
    <source>
        <strain evidence="2">9144</strain>
    </source>
</reference>
<accession>A0AAD6V367</accession>
<keyword evidence="3" id="KW-1185">Reference proteome</keyword>
<protein>
    <submittedName>
        <fullName evidence="2">Uncharacterized protein</fullName>
    </submittedName>
</protein>
<evidence type="ECO:0000313" key="3">
    <source>
        <dbReference type="Proteomes" id="UP001219525"/>
    </source>
</evidence>
<proteinExistence type="predicted"/>
<keyword evidence="1" id="KW-0812">Transmembrane</keyword>
<gene>
    <name evidence="2" type="ORF">GGX14DRAFT_371446</name>
</gene>
<dbReference type="Proteomes" id="UP001219525">
    <property type="component" value="Unassembled WGS sequence"/>
</dbReference>
<dbReference type="EMBL" id="JARJCW010000059">
    <property type="protein sequence ID" value="KAJ7201311.1"/>
    <property type="molecule type" value="Genomic_DNA"/>
</dbReference>
<sequence length="319" mass="35668">MYLTTTQSTLLHSALAVVSPPLREFDLLAFANLHRITPSRPVSLSSMPSEILLHIRSLLLPMLISHFISVSASSLQRYEAALRYLMCPHCAFYNQYVYGLDVWKWHPCSCAPACPNPKQFRDRHHWLESYLSRKSLWFRGLSPQTPSSSTAIWDIVTEVLKDFECEAIWKGSGGLGAARLPLLSRQDSRPIVVVPRICESVNSAKEHSVGVSLRQLERDLGLSWDYSEPCQRPPDLVVALDHPAPDLAAPSNHPEIDIVTAGSTVISFLETAKISGVVIAIFEATMTLLTSVFSVFTSFFMLFFTVLCYYSRPGALRLL</sequence>
<comment type="caution">
    <text evidence="2">The sequence shown here is derived from an EMBL/GenBank/DDBJ whole genome shotgun (WGS) entry which is preliminary data.</text>
</comment>
<dbReference type="AlphaFoldDB" id="A0AAD6V367"/>
<keyword evidence="1" id="KW-1133">Transmembrane helix</keyword>
<evidence type="ECO:0000256" key="1">
    <source>
        <dbReference type="SAM" id="Phobius"/>
    </source>
</evidence>
<evidence type="ECO:0000313" key="2">
    <source>
        <dbReference type="EMBL" id="KAJ7201311.1"/>
    </source>
</evidence>
<feature type="transmembrane region" description="Helical" evidence="1">
    <location>
        <begin position="288"/>
        <end position="310"/>
    </location>
</feature>
<name>A0AAD6V367_9AGAR</name>